<keyword evidence="1" id="KW-0175">Coiled coil</keyword>
<dbReference type="SUPFAM" id="SSF53098">
    <property type="entry name" value="Ribonuclease H-like"/>
    <property type="match status" value="1"/>
</dbReference>
<evidence type="ECO:0000313" key="4">
    <source>
        <dbReference type="EMBL" id="VDM38731.1"/>
    </source>
</evidence>
<gene>
    <name evidence="4" type="ORF">TCNE_LOCUS7410</name>
</gene>
<dbReference type="Gene3D" id="3.30.420.10">
    <property type="entry name" value="Ribonuclease H-like superfamily/Ribonuclease H"/>
    <property type="match status" value="1"/>
</dbReference>
<sequence>MAHSASYTTLDAIDGEQKSEQPESDDLSQSKDTNEIAPAQCKKTKEEKKEEFKPPPLPEPLGTWRKVLKEVWISEAKDMKLELCQKILNNIFSISDNPLEDVLSLLKYDDLTEESMSFEVCPDYSTQKSSTLAGYVVQYFAKWLVKCDRSELYEKCLTHELMIKALEAGTCKHTTHLETIARIYKLKGEEMMRHALDAVKKLLELKNYRDAVNCAAIFGLQREISLGQIVIPCLLQNGSVAVEVYLKDHKDLQMELVKFFDNFVGMSDDKVRERFKALYESDVIPIATMKMQGKTLEKLVAKLLTFYGLRGDEAAPNLTRCRQEGSLRYIVSKHFVEKTMSEESYTDYISHALREDEHLQHYLVRYLYRMGEVDDAVRWVIYCDMGSNVPRCIRNELSETRIQKAEQKISALRELRKDAVDVSLYDGHPVIMVDTVAALKQFRAVFDTSEVIGIDTEWKPMFLSTVEQVALLQISIPSCSYLVDVVKLEEEATEEQWTEFFKALFCTQSSVKLGFDFANDMRVLRASFPFLESMQTDMKNIICVMKLVNSVSEPQTSDSNESAADESCCDEQLHFKLTDLCHKVLGEPLDKREQVGNWAARPLRPEQMKYAAMDAYCLIQIYERLKRRAEEEFGMNWQNHVENANIVQRVNAAIEESAANGQRPKDIKVIVDSMMLGLGKHLRRCGIDTVLAETRDFLLRRNRLLRGSDRILYIPSVQSMNAIEQIEFVLKRFHIRLTKEDIFSRCMYFDVFLKGAIFEMCNEASFVIGPSPVLEAMYQANVVALQPFNDEPYDANKYNQKMLQHDKEWATARCFNGVLDVRNCLVLALNRDAPSLVQIEKVPLPVLEKQGRFFYVCGNCGKVYWDGCHIVNYNTFAETLFADETTEN</sequence>
<dbReference type="GO" id="GO:0008408">
    <property type="term" value="F:3'-5' exonuclease activity"/>
    <property type="evidence" value="ECO:0007669"/>
    <property type="project" value="InterPro"/>
</dbReference>
<dbReference type="GO" id="GO:0003676">
    <property type="term" value="F:nucleic acid binding"/>
    <property type="evidence" value="ECO:0007669"/>
    <property type="project" value="InterPro"/>
</dbReference>
<name>A0A183UFZ0_TOXCA</name>
<evidence type="ECO:0000259" key="3">
    <source>
        <dbReference type="SMART" id="SM00474"/>
    </source>
</evidence>
<evidence type="ECO:0000256" key="2">
    <source>
        <dbReference type="SAM" id="MobiDB-lite"/>
    </source>
</evidence>
<dbReference type="InterPro" id="IPR036397">
    <property type="entry name" value="RNaseH_sf"/>
</dbReference>
<evidence type="ECO:0000313" key="6">
    <source>
        <dbReference type="WBParaSite" id="TCNE_0000741001-mRNA-1"/>
    </source>
</evidence>
<keyword evidence="5" id="KW-1185">Reference proteome</keyword>
<dbReference type="WBParaSite" id="TCNE_0000741001-mRNA-1">
    <property type="protein sequence ID" value="TCNE_0000741001-mRNA-1"/>
    <property type="gene ID" value="TCNE_0000741001"/>
</dbReference>
<dbReference type="AlphaFoldDB" id="A0A183UFZ0"/>
<dbReference type="InterPro" id="IPR052408">
    <property type="entry name" value="Exonuclease_MUT-7-like"/>
</dbReference>
<reference evidence="6" key="1">
    <citation type="submission" date="2016-06" db="UniProtKB">
        <authorList>
            <consortium name="WormBaseParasite"/>
        </authorList>
    </citation>
    <scope>IDENTIFICATION</scope>
</reference>
<accession>A0A183UFZ0</accession>
<feature type="compositionally biased region" description="Basic and acidic residues" evidence="2">
    <location>
        <begin position="43"/>
        <end position="53"/>
    </location>
</feature>
<feature type="region of interest" description="Disordered" evidence="2">
    <location>
        <begin position="1"/>
        <end position="58"/>
    </location>
</feature>
<dbReference type="EMBL" id="UYWY01019675">
    <property type="protein sequence ID" value="VDM38731.1"/>
    <property type="molecule type" value="Genomic_DNA"/>
</dbReference>
<dbReference type="Pfam" id="PF01612">
    <property type="entry name" value="DNA_pol_A_exo1"/>
    <property type="match status" value="1"/>
</dbReference>
<dbReference type="Proteomes" id="UP000050794">
    <property type="component" value="Unassembled WGS sequence"/>
</dbReference>
<organism evidence="5 6">
    <name type="scientific">Toxocara canis</name>
    <name type="common">Canine roundworm</name>
    <dbReference type="NCBI Taxonomy" id="6265"/>
    <lineage>
        <taxon>Eukaryota</taxon>
        <taxon>Metazoa</taxon>
        <taxon>Ecdysozoa</taxon>
        <taxon>Nematoda</taxon>
        <taxon>Chromadorea</taxon>
        <taxon>Rhabditida</taxon>
        <taxon>Spirurina</taxon>
        <taxon>Ascaridomorpha</taxon>
        <taxon>Ascaridoidea</taxon>
        <taxon>Toxocaridae</taxon>
        <taxon>Toxocara</taxon>
    </lineage>
</organism>
<protein>
    <submittedName>
        <fullName evidence="6">3'-5' exonuclease domain-containing protein</fullName>
    </submittedName>
</protein>
<dbReference type="SMART" id="SM00474">
    <property type="entry name" value="35EXOc"/>
    <property type="match status" value="1"/>
</dbReference>
<dbReference type="InterPro" id="IPR012337">
    <property type="entry name" value="RNaseH-like_sf"/>
</dbReference>
<dbReference type="InterPro" id="IPR002562">
    <property type="entry name" value="3'-5'_exonuclease_dom"/>
</dbReference>
<dbReference type="PANTHER" id="PTHR47765">
    <property type="entry name" value="3'-5' EXONUCLEASE DOMAIN-CONTAINING PROTEIN"/>
    <property type="match status" value="1"/>
</dbReference>
<feature type="coiled-coil region" evidence="1">
    <location>
        <begin position="395"/>
        <end position="422"/>
    </location>
</feature>
<evidence type="ECO:0000313" key="5">
    <source>
        <dbReference type="Proteomes" id="UP000050794"/>
    </source>
</evidence>
<proteinExistence type="predicted"/>
<dbReference type="PANTHER" id="PTHR47765:SF2">
    <property type="entry name" value="EXONUCLEASE MUT-7 HOMOLOG"/>
    <property type="match status" value="1"/>
</dbReference>
<dbReference type="GO" id="GO:0006139">
    <property type="term" value="P:nucleobase-containing compound metabolic process"/>
    <property type="evidence" value="ECO:0007669"/>
    <property type="project" value="InterPro"/>
</dbReference>
<evidence type="ECO:0000256" key="1">
    <source>
        <dbReference type="SAM" id="Coils"/>
    </source>
</evidence>
<reference evidence="4 5" key="2">
    <citation type="submission" date="2018-11" db="EMBL/GenBank/DDBJ databases">
        <authorList>
            <consortium name="Pathogen Informatics"/>
        </authorList>
    </citation>
    <scope>NUCLEOTIDE SEQUENCE [LARGE SCALE GENOMIC DNA]</scope>
</reference>
<feature type="domain" description="3'-5' exonuclease" evidence="3">
    <location>
        <begin position="430"/>
        <end position="630"/>
    </location>
</feature>